<dbReference type="Pfam" id="PF03652">
    <property type="entry name" value="RuvX"/>
    <property type="match status" value="1"/>
</dbReference>
<organism evidence="8 9">
    <name type="scientific">Saxibacter everestensis</name>
    <dbReference type="NCBI Taxonomy" id="2909229"/>
    <lineage>
        <taxon>Bacteria</taxon>
        <taxon>Bacillati</taxon>
        <taxon>Actinomycetota</taxon>
        <taxon>Actinomycetes</taxon>
        <taxon>Micrococcales</taxon>
        <taxon>Brevibacteriaceae</taxon>
        <taxon>Saxibacter</taxon>
    </lineage>
</organism>
<comment type="function">
    <text evidence="5">Could be a nuclease involved in processing of the 5'-end of pre-16S rRNA.</text>
</comment>
<accession>A0ABY8QZM8</accession>
<evidence type="ECO:0000256" key="1">
    <source>
        <dbReference type="ARBA" id="ARBA00022490"/>
    </source>
</evidence>
<comment type="subcellular location">
    <subcellularLocation>
        <location evidence="5">Cytoplasm</location>
    </subcellularLocation>
</comment>
<dbReference type="SMART" id="SM00732">
    <property type="entry name" value="YqgFc"/>
    <property type="match status" value="1"/>
</dbReference>
<dbReference type="PANTHER" id="PTHR33317:SF4">
    <property type="entry name" value="POLYNUCLEOTIDYL TRANSFERASE, RIBONUCLEASE H-LIKE SUPERFAMILY PROTEIN"/>
    <property type="match status" value="1"/>
</dbReference>
<keyword evidence="4 5" id="KW-0378">Hydrolase</keyword>
<dbReference type="InterPro" id="IPR005227">
    <property type="entry name" value="YqgF"/>
</dbReference>
<keyword evidence="9" id="KW-1185">Reference proteome</keyword>
<evidence type="ECO:0000256" key="5">
    <source>
        <dbReference type="HAMAP-Rule" id="MF_00651"/>
    </source>
</evidence>
<feature type="domain" description="YqgF/RNase H-like" evidence="7">
    <location>
        <begin position="5"/>
        <end position="108"/>
    </location>
</feature>
<sequence>MFRRGVRLGVDVGSVRVGLAACDPDGILATPVESLPRDDSGSSSDIRRIAEEVTERNALEVIVGLPRSLDGTPRKAAELATEYARRLASSVAPVPVRMVDERMTTIDAHRALRTSGVSGRKQRKVVDAVAAVIILQHAVDMERQTGRAPGDLVTGGAAPDTQEGR</sequence>
<evidence type="ECO:0000256" key="2">
    <source>
        <dbReference type="ARBA" id="ARBA00022517"/>
    </source>
</evidence>
<dbReference type="Proteomes" id="UP001209083">
    <property type="component" value="Chromosome"/>
</dbReference>
<feature type="region of interest" description="Disordered" evidence="6">
    <location>
        <begin position="145"/>
        <end position="165"/>
    </location>
</feature>
<evidence type="ECO:0000313" key="8">
    <source>
        <dbReference type="EMBL" id="WGW13810.1"/>
    </source>
</evidence>
<reference evidence="8 9" key="1">
    <citation type="submission" date="2023-05" db="EMBL/GenBank/DDBJ databases">
        <title>Lithophilousrod everest ZFBP1038 complete genpme.</title>
        <authorList>
            <person name="Tian M."/>
        </authorList>
    </citation>
    <scope>NUCLEOTIDE SEQUENCE [LARGE SCALE GENOMIC DNA]</scope>
    <source>
        <strain evidence="8 9">ZFBP1038</strain>
    </source>
</reference>
<evidence type="ECO:0000313" key="9">
    <source>
        <dbReference type="Proteomes" id="UP001209083"/>
    </source>
</evidence>
<dbReference type="SUPFAM" id="SSF53098">
    <property type="entry name" value="Ribonuclease H-like"/>
    <property type="match status" value="1"/>
</dbReference>
<protein>
    <recommendedName>
        <fullName evidence="5">Putative pre-16S rRNA nuclease</fullName>
        <ecNumber evidence="5">3.1.-.-</ecNumber>
    </recommendedName>
</protein>
<keyword evidence="3 5" id="KW-0540">Nuclease</keyword>
<dbReference type="CDD" id="cd16964">
    <property type="entry name" value="YqgF"/>
    <property type="match status" value="1"/>
</dbReference>
<evidence type="ECO:0000256" key="3">
    <source>
        <dbReference type="ARBA" id="ARBA00022722"/>
    </source>
</evidence>
<comment type="similarity">
    <text evidence="5">Belongs to the YqgF HJR family.</text>
</comment>
<evidence type="ECO:0000259" key="7">
    <source>
        <dbReference type="SMART" id="SM00732"/>
    </source>
</evidence>
<dbReference type="RefSeq" id="WP_349640633.1">
    <property type="nucleotide sequence ID" value="NZ_CP090958.1"/>
</dbReference>
<dbReference type="InterPro" id="IPR037027">
    <property type="entry name" value="YqgF/RNaseH-like_dom_sf"/>
</dbReference>
<keyword evidence="1 5" id="KW-0963">Cytoplasm</keyword>
<dbReference type="Gene3D" id="3.30.420.140">
    <property type="entry name" value="YqgF/RNase H-like domain"/>
    <property type="match status" value="1"/>
</dbReference>
<dbReference type="EC" id="3.1.-.-" evidence="5"/>
<proteinExistence type="inferred from homology"/>
<evidence type="ECO:0000256" key="4">
    <source>
        <dbReference type="ARBA" id="ARBA00022801"/>
    </source>
</evidence>
<name>A0ABY8QZM8_9MICO</name>
<dbReference type="InterPro" id="IPR012337">
    <property type="entry name" value="RNaseH-like_sf"/>
</dbReference>
<dbReference type="EMBL" id="CP090958">
    <property type="protein sequence ID" value="WGW13810.1"/>
    <property type="molecule type" value="Genomic_DNA"/>
</dbReference>
<gene>
    <name evidence="8" type="primary">ruvX</name>
    <name evidence="8" type="ORF">LWF01_08720</name>
</gene>
<dbReference type="NCBIfam" id="TIGR00250">
    <property type="entry name" value="RNAse_H_YqgF"/>
    <property type="match status" value="1"/>
</dbReference>
<keyword evidence="2 5" id="KW-0690">Ribosome biogenesis</keyword>
<evidence type="ECO:0000256" key="6">
    <source>
        <dbReference type="SAM" id="MobiDB-lite"/>
    </source>
</evidence>
<dbReference type="PANTHER" id="PTHR33317">
    <property type="entry name" value="POLYNUCLEOTIDYL TRANSFERASE, RIBONUCLEASE H-LIKE SUPERFAMILY PROTEIN"/>
    <property type="match status" value="1"/>
</dbReference>
<dbReference type="HAMAP" id="MF_00651">
    <property type="entry name" value="Nuclease_YqgF"/>
    <property type="match status" value="1"/>
</dbReference>
<dbReference type="InterPro" id="IPR006641">
    <property type="entry name" value="YqgF/RNaseH-like_dom"/>
</dbReference>